<comment type="subcellular location">
    <subcellularLocation>
        <location evidence="1">Cell membrane</location>
        <topology evidence="1">Multi-pass membrane protein</topology>
    </subcellularLocation>
</comment>
<feature type="transmembrane region" description="Helical" evidence="6">
    <location>
        <begin position="497"/>
        <end position="517"/>
    </location>
</feature>
<feature type="transmembrane region" description="Helical" evidence="6">
    <location>
        <begin position="331"/>
        <end position="352"/>
    </location>
</feature>
<proteinExistence type="predicted"/>
<evidence type="ECO:0000256" key="2">
    <source>
        <dbReference type="ARBA" id="ARBA00022475"/>
    </source>
</evidence>
<feature type="transmembrane region" description="Helical" evidence="6">
    <location>
        <begin position="732"/>
        <end position="751"/>
    </location>
</feature>
<feature type="domain" description="ABC3 transporter permease C-terminal" evidence="7">
    <location>
        <begin position="735"/>
        <end position="850"/>
    </location>
</feature>
<dbReference type="Pfam" id="PF02687">
    <property type="entry name" value="FtsX"/>
    <property type="match status" value="2"/>
</dbReference>
<evidence type="ECO:0000313" key="8">
    <source>
        <dbReference type="EMBL" id="KJY48527.1"/>
    </source>
</evidence>
<dbReference type="HOGENOM" id="CLU_005531_0_0_9"/>
<gene>
    <name evidence="8" type="ORF">JG29_09280</name>
</gene>
<reference evidence="8 9" key="1">
    <citation type="submission" date="2014-12" db="EMBL/GenBank/DDBJ databases">
        <title>Comparative genomics of the lactic acid bacteria isolated from the honey bee gut.</title>
        <authorList>
            <person name="Ellegaard K.M."/>
            <person name="Tamarit D."/>
            <person name="Javelind E."/>
            <person name="Olofsson T."/>
            <person name="Andersson S.G."/>
            <person name="Vasquez A."/>
        </authorList>
    </citation>
    <scope>NUCLEOTIDE SEQUENCE [LARGE SCALE GENOMIC DNA]</scope>
    <source>
        <strain evidence="8 9">Hon2</strain>
    </source>
</reference>
<feature type="transmembrane region" description="Helical" evidence="6">
    <location>
        <begin position="826"/>
        <end position="846"/>
    </location>
</feature>
<accession>A0A0F4KPE6</accession>
<evidence type="ECO:0000313" key="9">
    <source>
        <dbReference type="Proteomes" id="UP000033695"/>
    </source>
</evidence>
<evidence type="ECO:0000256" key="5">
    <source>
        <dbReference type="ARBA" id="ARBA00023136"/>
    </source>
</evidence>
<evidence type="ECO:0000259" key="7">
    <source>
        <dbReference type="Pfam" id="PF02687"/>
    </source>
</evidence>
<dbReference type="GO" id="GO:0005886">
    <property type="term" value="C:plasma membrane"/>
    <property type="evidence" value="ECO:0007669"/>
    <property type="project" value="UniProtKB-SubCell"/>
</dbReference>
<dbReference type="EMBL" id="JXBZ01000008">
    <property type="protein sequence ID" value="KJY48527.1"/>
    <property type="molecule type" value="Genomic_DNA"/>
</dbReference>
<name>A0A0F4KPE6_9LACO</name>
<dbReference type="Proteomes" id="UP000033695">
    <property type="component" value="Unassembled WGS sequence"/>
</dbReference>
<feature type="transmembrane region" description="Helical" evidence="6">
    <location>
        <begin position="20"/>
        <end position="37"/>
    </location>
</feature>
<keyword evidence="3 6" id="KW-0812">Transmembrane</keyword>
<feature type="transmembrane region" description="Helical" evidence="6">
    <location>
        <begin position="373"/>
        <end position="394"/>
    </location>
</feature>
<protein>
    <submittedName>
        <fullName evidence="8">Efflux ABC transporter, permease protein</fullName>
    </submittedName>
</protein>
<keyword evidence="9" id="KW-1185">Reference proteome</keyword>
<evidence type="ECO:0000256" key="1">
    <source>
        <dbReference type="ARBA" id="ARBA00004651"/>
    </source>
</evidence>
<sequence length="861" mass="98453">MKKTLHKNIRREFQFSFSRFLSVTLLLALGVFVLVGLKSTGPDMRLTANHYYQQHHLADAQLTSNFPLSKTDRKQIKKQLQQHHGQRWAAVQQQDGLITTGSTPKVIRIQNFTTNLAQVHLCQGHLPRQNNQLVLNVRDRHHYHLGQWLNIKFTSDHNVYNNLPKQRWQIVGFVTSSDYLDKSQLGVTPLHHGRVQTFGYVRRQAFVHWQPTIIKINFKLQLRKAYNQSYEQQNQKYVDRLQPLVNRLAAAKTQRIRQHWQAIYQQQLQQMQSLNPNNPAAVFQAPQLLQLQQRIAHLPSVSYTIQTRNDYDYGYRTFGEEAQRIDILSRVFPYVFFLVALIVCFTTMSRMASEKRTELGVLTGLGYSKPAAVEVFLVYGFLSGLLGSILGAYLGTKFLAVKIYQAYAANYALPALWARPAWKWILIAGTIALLVAIVPPLFVAFRELQENVADLLQPLVPTKGGRIFLEKWTGFWQRLSFKYQIALRNIFRYQMRMLMTIIGIFGCTALLITGFGIRDSLTGIVATQYQKLIHYDAVALLSPQINSEQQLAYQKKVRQHHDVRQTQLINYQTVYVRSPKNAVNQEVTAIAAPTYHQLNHFITLKNPQQQPLNLHKLSGIVITQKLAAAQHVAVGDQLKFQDQLGHHLHGRVAAISQMYAGHFIFLAGTQYRKIWQQPLTANALMIKNRQRSSIPLDHLATWLNHQSATQGVIRSDTIKDAVNYILDGLNNLILIIIICSSLLALVVLYTLTNINVDERKRELATMKVLGFSQTEVVMSIFRETLFLTGIGILLGFAGGYGLHHYIMQTLPPQNVMVLLRLKPTNFLVSTLMTFLFAIIVMLIMAYKIQKVDMLAALKETD</sequence>
<dbReference type="RefSeq" id="WP_045922795.1">
    <property type="nucleotide sequence ID" value="NZ_JBHTHW010000008.1"/>
</dbReference>
<dbReference type="OrthoDB" id="5137249at2"/>
<feature type="domain" description="ABC3 transporter permease C-terminal" evidence="7">
    <location>
        <begin position="331"/>
        <end position="444"/>
    </location>
</feature>
<dbReference type="InterPro" id="IPR038766">
    <property type="entry name" value="Membrane_comp_ABC_pdt"/>
</dbReference>
<evidence type="ECO:0000256" key="4">
    <source>
        <dbReference type="ARBA" id="ARBA00022989"/>
    </source>
</evidence>
<dbReference type="InterPro" id="IPR003838">
    <property type="entry name" value="ABC3_permease_C"/>
</dbReference>
<dbReference type="PANTHER" id="PTHR30287:SF1">
    <property type="entry name" value="INNER MEMBRANE PROTEIN"/>
    <property type="match status" value="1"/>
</dbReference>
<evidence type="ECO:0000256" key="6">
    <source>
        <dbReference type="SAM" id="Phobius"/>
    </source>
</evidence>
<dbReference type="PATRIC" id="fig|1218508.4.peg.913"/>
<dbReference type="PANTHER" id="PTHR30287">
    <property type="entry name" value="MEMBRANE COMPONENT OF PREDICTED ABC SUPERFAMILY METABOLITE UPTAKE TRANSPORTER"/>
    <property type="match status" value="1"/>
</dbReference>
<keyword evidence="4 6" id="KW-1133">Transmembrane helix</keyword>
<evidence type="ECO:0000256" key="3">
    <source>
        <dbReference type="ARBA" id="ARBA00022692"/>
    </source>
</evidence>
<dbReference type="STRING" id="1218508.JG29_09280"/>
<feature type="transmembrane region" description="Helical" evidence="6">
    <location>
        <begin position="424"/>
        <end position="445"/>
    </location>
</feature>
<keyword evidence="5 6" id="KW-0472">Membrane</keyword>
<dbReference type="AlphaFoldDB" id="A0A0F4KPE6"/>
<keyword evidence="2" id="KW-1003">Cell membrane</keyword>
<comment type="caution">
    <text evidence="8">The sequence shown here is derived from an EMBL/GenBank/DDBJ whole genome shotgun (WGS) entry which is preliminary data.</text>
</comment>
<feature type="transmembrane region" description="Helical" evidence="6">
    <location>
        <begin position="785"/>
        <end position="806"/>
    </location>
</feature>
<organism evidence="8 9">
    <name type="scientific">Bombilactobacillus mellis</name>
    <dbReference type="NCBI Taxonomy" id="1218508"/>
    <lineage>
        <taxon>Bacteria</taxon>
        <taxon>Bacillati</taxon>
        <taxon>Bacillota</taxon>
        <taxon>Bacilli</taxon>
        <taxon>Lactobacillales</taxon>
        <taxon>Lactobacillaceae</taxon>
        <taxon>Bombilactobacillus</taxon>
    </lineage>
</organism>